<dbReference type="NCBIfam" id="TIGR01682">
    <property type="entry name" value="moaD"/>
    <property type="match status" value="1"/>
</dbReference>
<reference evidence="5" key="1">
    <citation type="submission" date="2016-10" db="EMBL/GenBank/DDBJ databases">
        <authorList>
            <person name="Varghese N."/>
            <person name="Submissions S."/>
        </authorList>
    </citation>
    <scope>NUCLEOTIDE SEQUENCE [LARGE SCALE GENOMIC DNA]</scope>
    <source>
        <strain evidence="5">SP</strain>
    </source>
</reference>
<dbReference type="Gene3D" id="3.10.20.30">
    <property type="match status" value="1"/>
</dbReference>
<sequence length="79" mass="8593">MIKVLLFADLEERAGQRIVEIPTAEMNIADIRRYLLDKFPQLSASIRTAMPAINEEYAADQAVASSGDEVAFIPPVSGG</sequence>
<dbReference type="CDD" id="cd00754">
    <property type="entry name" value="Ubl_MoaD"/>
    <property type="match status" value="1"/>
</dbReference>
<dbReference type="GO" id="GO:1990133">
    <property type="term" value="C:molybdopterin adenylyltransferase complex"/>
    <property type="evidence" value="ECO:0007669"/>
    <property type="project" value="TreeGrafter"/>
</dbReference>
<keyword evidence="5" id="KW-1185">Reference proteome</keyword>
<evidence type="ECO:0000313" key="4">
    <source>
        <dbReference type="EMBL" id="SDZ01885.1"/>
    </source>
</evidence>
<dbReference type="InterPro" id="IPR003749">
    <property type="entry name" value="ThiS/MoaD-like"/>
</dbReference>
<gene>
    <name evidence="4" type="ORF">SAMN05421736_105101</name>
</gene>
<dbReference type="InterPro" id="IPR012675">
    <property type="entry name" value="Beta-grasp_dom_sf"/>
</dbReference>
<evidence type="ECO:0000256" key="1">
    <source>
        <dbReference type="ARBA" id="ARBA00022741"/>
    </source>
</evidence>
<protein>
    <recommendedName>
        <fullName evidence="3">Molybdopterin synthase sulfur carrier subunit</fullName>
    </recommendedName>
</protein>
<proteinExistence type="inferred from homology"/>
<dbReference type="InterPro" id="IPR044672">
    <property type="entry name" value="MOCS2A"/>
</dbReference>
<dbReference type="PANTHER" id="PTHR33359">
    <property type="entry name" value="MOLYBDOPTERIN SYNTHASE SULFUR CARRIER SUBUNIT"/>
    <property type="match status" value="1"/>
</dbReference>
<dbReference type="STRING" id="1503961.SAMN05421736_105101"/>
<dbReference type="PANTHER" id="PTHR33359:SF1">
    <property type="entry name" value="MOLYBDOPTERIN SYNTHASE SULFUR CARRIER SUBUNIT"/>
    <property type="match status" value="1"/>
</dbReference>
<dbReference type="AlphaFoldDB" id="A0A1H3PLW9"/>
<keyword evidence="1" id="KW-0547">Nucleotide-binding</keyword>
<dbReference type="UniPathway" id="UPA00344"/>
<dbReference type="GO" id="GO:0006777">
    <property type="term" value="P:Mo-molybdopterin cofactor biosynthetic process"/>
    <property type="evidence" value="ECO:0007669"/>
    <property type="project" value="InterPro"/>
</dbReference>
<dbReference type="Proteomes" id="UP000198935">
    <property type="component" value="Unassembled WGS sequence"/>
</dbReference>
<evidence type="ECO:0000256" key="3">
    <source>
        <dbReference type="ARBA" id="ARBA00024247"/>
    </source>
</evidence>
<name>A0A1H3PLW9_9BACI</name>
<dbReference type="InterPro" id="IPR016155">
    <property type="entry name" value="Mopterin_synth/thiamin_S_b"/>
</dbReference>
<dbReference type="EMBL" id="FNPI01000005">
    <property type="protein sequence ID" value="SDZ01885.1"/>
    <property type="molecule type" value="Genomic_DNA"/>
</dbReference>
<evidence type="ECO:0000256" key="2">
    <source>
        <dbReference type="ARBA" id="ARBA00024200"/>
    </source>
</evidence>
<dbReference type="SUPFAM" id="SSF54285">
    <property type="entry name" value="MoaD/ThiS"/>
    <property type="match status" value="1"/>
</dbReference>
<comment type="similarity">
    <text evidence="2">Belongs to the MoaD family.</text>
</comment>
<organism evidence="4 5">
    <name type="scientific">Evansella caseinilytica</name>
    <dbReference type="NCBI Taxonomy" id="1503961"/>
    <lineage>
        <taxon>Bacteria</taxon>
        <taxon>Bacillati</taxon>
        <taxon>Bacillota</taxon>
        <taxon>Bacilli</taxon>
        <taxon>Bacillales</taxon>
        <taxon>Bacillaceae</taxon>
        <taxon>Evansella</taxon>
    </lineage>
</organism>
<dbReference type="Pfam" id="PF02597">
    <property type="entry name" value="ThiS"/>
    <property type="match status" value="1"/>
</dbReference>
<accession>A0A1H3PLW9</accession>
<dbReference type="GO" id="GO:0000166">
    <property type="term" value="F:nucleotide binding"/>
    <property type="evidence" value="ECO:0007669"/>
    <property type="project" value="UniProtKB-KW"/>
</dbReference>
<evidence type="ECO:0000313" key="5">
    <source>
        <dbReference type="Proteomes" id="UP000198935"/>
    </source>
</evidence>